<reference evidence="12 13" key="1">
    <citation type="journal article" date="2016" name="Nat. Commun.">
        <title>Thousands of microbial genomes shed light on interconnected biogeochemical processes in an aquifer system.</title>
        <authorList>
            <person name="Anantharaman K."/>
            <person name="Brown C.T."/>
            <person name="Hug L.A."/>
            <person name="Sharon I."/>
            <person name="Castelle C.J."/>
            <person name="Probst A.J."/>
            <person name="Thomas B.C."/>
            <person name="Singh A."/>
            <person name="Wilkins M.J."/>
            <person name="Karaoz U."/>
            <person name="Brodie E.L."/>
            <person name="Williams K.H."/>
            <person name="Hubbard S.S."/>
            <person name="Banfield J.F."/>
        </authorList>
    </citation>
    <scope>NUCLEOTIDE SEQUENCE [LARGE SCALE GENOMIC DNA]</scope>
</reference>
<dbReference type="FunFam" id="2.120.10.90:FF:000005">
    <property type="entry name" value="DNA topoisomerase 4 subunit A"/>
    <property type="match status" value="1"/>
</dbReference>
<comment type="subcellular location">
    <subcellularLocation>
        <location evidence="9">Cytoplasm</location>
    </subcellularLocation>
</comment>
<feature type="short sequence motif" description="GyrA-box" evidence="9">
    <location>
        <begin position="527"/>
        <end position="533"/>
    </location>
</feature>
<dbReference type="Gene3D" id="3.90.199.10">
    <property type="entry name" value="Topoisomerase II, domain 5"/>
    <property type="match status" value="1"/>
</dbReference>
<sequence length="812" mass="90685">MKNDDAQELNRRNISTEMREAYLSYAMSVIVARALPDVRDGLKPVQRRIIYTMKELGFRSSSKYVKSARVVGEVLGKYHPHGDTAVYDALARMAQTFSLRYPLIDGQGNFGSIDGDPPAAMRYTEARLTRISDELLSDIDKETVDFIPTYDGSREEPTVLPARIPNLLLNGSLGIAVGMATSIPPHNLRELIDATIAVIDKPKTTLEELMNHVQGPDFPTGGIIFNRQDIAQAYATGRGGVVMRGEVDITEKGKSYSIMITSLPFQVNKAELIEKIAELVREKKIEGIRDIRDESDKSGLTIAIDLKNDAYPQKILNALYKHTDLEKVFHFNMLALSGGIQPQTLSLKSYLEEFIGTRTTMVERRTRHELRIAEDRAHILEGLKKALDHIDEIISTIKKSKDRETAHENLTKKFHLSDKQATAILEMRLATLSGLERKKIEDELAHTIALIKELKAILADPKRIRDVIKKELSDIREKYGDERRTRVIPTGTTTIAVEDMIPEEEHIVLMTRDGYLKRLKPKEFRAQKRGGKGIVGGEWKEEDVVLNFATCGTHDTLLFFSTTGKVYETKTYEIPEASRIAKGKPIVNFLALAPSEEITSFIAVPKKKKGKDAFLVMATKHGIIKKTDLHAFLGVRRSGIIAMKLRKGDVLGWVRIAEKGDDCMLFTKRGQAIRFTETKIRTMGRQAQGVRGIKLASGDEVIGCDTVSKGNADLFVFSISAAGYGKKTMVKEFKTQSRGGSGVKTMSINEKTKPLVAVKILDNTNEQYITISQKGKTLRSYIKELPTLGRATQGVRIMRLEGQDRLSAVAVL</sequence>
<dbReference type="HAMAP" id="MF_01897">
    <property type="entry name" value="GyrA"/>
    <property type="match status" value="1"/>
</dbReference>
<protein>
    <recommendedName>
        <fullName evidence="9">DNA gyrase subunit A</fullName>
        <ecNumber evidence="9">5.6.2.2</ecNumber>
    </recommendedName>
</protein>
<accession>A0A1G2H6S5</accession>
<evidence type="ECO:0000313" key="13">
    <source>
        <dbReference type="Proteomes" id="UP000178996"/>
    </source>
</evidence>
<feature type="active site" description="O-(5'-phospho-DNA)-tyrosine intermediate" evidence="9 10">
    <location>
        <position position="123"/>
    </location>
</feature>
<comment type="subunit">
    <text evidence="9">Heterotetramer, composed of two GyrA and two GyrB chains. In the heterotetramer, GyrA contains the active site tyrosine that forms a transient covalent intermediate with DNA, while GyrB binds cofactors and catalyzes ATP hydrolysis.</text>
</comment>
<dbReference type="FunFam" id="3.90.199.10:FF:000001">
    <property type="entry name" value="DNA gyrase subunit A"/>
    <property type="match status" value="1"/>
</dbReference>
<keyword evidence="7 9" id="KW-0413">Isomerase</keyword>
<dbReference type="Pfam" id="PF03989">
    <property type="entry name" value="DNA_gyraseA_C"/>
    <property type="match status" value="6"/>
</dbReference>
<comment type="function">
    <text evidence="9">A type II topoisomerase that negatively supercoils closed circular double-stranded (ds) DNA in an ATP-dependent manner to modulate DNA topology and maintain chromosomes in an underwound state. Negative supercoiling favors strand separation, and DNA replication, transcription, recombination and repair, all of which involve strand separation. Also able to catalyze the interconversion of other topological isomers of dsDNA rings, including catenanes and knotted rings. Type II topoisomerases break and join 2 DNA strands simultaneously in an ATP-dependent manner.</text>
</comment>
<dbReference type="PANTHER" id="PTHR43493">
    <property type="entry name" value="DNA GYRASE/TOPOISOMERASE SUBUNIT A"/>
    <property type="match status" value="1"/>
</dbReference>
<dbReference type="FunFam" id="1.10.268.10:FF:000001">
    <property type="entry name" value="DNA gyrase subunit A"/>
    <property type="match status" value="1"/>
</dbReference>
<feature type="domain" description="Topo IIA-type catalytic" evidence="11">
    <location>
        <begin position="35"/>
        <end position="500"/>
    </location>
</feature>
<dbReference type="InterPro" id="IPR050220">
    <property type="entry name" value="Type_II_DNA_Topoisomerases"/>
</dbReference>
<comment type="subunit">
    <text evidence="8">Heterotetramer composed of ParC and ParE.</text>
</comment>
<name>A0A1G2H6S5_9BACT</name>
<keyword evidence="3 9" id="KW-0547">Nucleotide-binding</keyword>
<comment type="miscellaneous">
    <text evidence="9">Few gyrases are as efficient as E.coli at forming negative supercoils. Not all organisms have 2 type II topoisomerases; in organisms with a single type II topoisomerase this enzyme also has to decatenate newly replicated chromosomes.</text>
</comment>
<dbReference type="GO" id="GO:0005694">
    <property type="term" value="C:chromosome"/>
    <property type="evidence" value="ECO:0007669"/>
    <property type="project" value="InterPro"/>
</dbReference>
<evidence type="ECO:0000256" key="4">
    <source>
        <dbReference type="ARBA" id="ARBA00022840"/>
    </source>
</evidence>
<keyword evidence="5 9" id="KW-0799">Topoisomerase</keyword>
<dbReference type="PANTHER" id="PTHR43493:SF5">
    <property type="entry name" value="DNA GYRASE SUBUNIT A, CHLOROPLASTIC_MITOCHONDRIAL"/>
    <property type="match status" value="1"/>
</dbReference>
<dbReference type="InterPro" id="IPR005743">
    <property type="entry name" value="GyrA"/>
</dbReference>
<dbReference type="Gene3D" id="1.10.268.10">
    <property type="entry name" value="Topoisomerase, domain 3"/>
    <property type="match status" value="1"/>
</dbReference>
<dbReference type="AlphaFoldDB" id="A0A1G2H6S5"/>
<comment type="similarity">
    <text evidence="2 9">Belongs to the type II topoisomerase GyrA/ParC subunit family.</text>
</comment>
<dbReference type="SUPFAM" id="SSF56719">
    <property type="entry name" value="Type II DNA topoisomerase"/>
    <property type="match status" value="1"/>
</dbReference>
<dbReference type="InterPro" id="IPR013757">
    <property type="entry name" value="Topo_IIA_A_a_sf"/>
</dbReference>
<dbReference type="InterPro" id="IPR035516">
    <property type="entry name" value="Gyrase/topoIV_suA_C"/>
</dbReference>
<comment type="caution">
    <text evidence="12">The sequence shown here is derived from an EMBL/GenBank/DDBJ whole genome shotgun (WGS) entry which is preliminary data.</text>
</comment>
<dbReference type="Proteomes" id="UP000178996">
    <property type="component" value="Unassembled WGS sequence"/>
</dbReference>
<dbReference type="SMART" id="SM00434">
    <property type="entry name" value="TOP4c"/>
    <property type="match status" value="1"/>
</dbReference>
<dbReference type="NCBIfam" id="NF004043">
    <property type="entry name" value="PRK05560.1"/>
    <property type="match status" value="1"/>
</dbReference>
<evidence type="ECO:0000256" key="8">
    <source>
        <dbReference type="ARBA" id="ARBA00063644"/>
    </source>
</evidence>
<dbReference type="SUPFAM" id="SSF101904">
    <property type="entry name" value="GyrA/ParC C-terminal domain-like"/>
    <property type="match status" value="1"/>
</dbReference>
<dbReference type="InterPro" id="IPR006691">
    <property type="entry name" value="GyrA/parC_rep"/>
</dbReference>
<dbReference type="PROSITE" id="PS52040">
    <property type="entry name" value="TOPO_IIA"/>
    <property type="match status" value="1"/>
</dbReference>
<proteinExistence type="inferred from homology"/>
<dbReference type="EC" id="5.6.2.2" evidence="9"/>
<evidence type="ECO:0000256" key="5">
    <source>
        <dbReference type="ARBA" id="ARBA00023029"/>
    </source>
</evidence>
<dbReference type="GO" id="GO:0005737">
    <property type="term" value="C:cytoplasm"/>
    <property type="evidence" value="ECO:0007669"/>
    <property type="project" value="UniProtKB-SubCell"/>
</dbReference>
<gene>
    <name evidence="9" type="primary">gyrA</name>
    <name evidence="12" type="ORF">A3G60_02365</name>
</gene>
<keyword evidence="9" id="KW-0963">Cytoplasm</keyword>
<dbReference type="GO" id="GO:0005524">
    <property type="term" value="F:ATP binding"/>
    <property type="evidence" value="ECO:0007669"/>
    <property type="project" value="UniProtKB-UniRule"/>
</dbReference>
<dbReference type="FunFam" id="3.30.1360.40:FF:000002">
    <property type="entry name" value="DNA gyrase subunit A"/>
    <property type="match status" value="1"/>
</dbReference>
<keyword evidence="6 9" id="KW-0238">DNA-binding</keyword>
<dbReference type="InterPro" id="IPR013760">
    <property type="entry name" value="Topo_IIA-like_dom_sf"/>
</dbReference>
<comment type="catalytic activity">
    <reaction evidence="1 9 10">
        <text>ATP-dependent breakage, passage and rejoining of double-stranded DNA.</text>
        <dbReference type="EC" id="5.6.2.2"/>
    </reaction>
</comment>
<evidence type="ECO:0000256" key="6">
    <source>
        <dbReference type="ARBA" id="ARBA00023125"/>
    </source>
</evidence>
<dbReference type="NCBIfam" id="NF004044">
    <property type="entry name" value="PRK05561.1"/>
    <property type="match status" value="1"/>
</dbReference>
<dbReference type="EMBL" id="MHOB01000007">
    <property type="protein sequence ID" value="OGZ58174.1"/>
    <property type="molecule type" value="Genomic_DNA"/>
</dbReference>
<dbReference type="Gene3D" id="3.30.1360.40">
    <property type="match status" value="1"/>
</dbReference>
<dbReference type="GO" id="GO:0006265">
    <property type="term" value="P:DNA topological change"/>
    <property type="evidence" value="ECO:0007669"/>
    <property type="project" value="UniProtKB-UniRule"/>
</dbReference>
<dbReference type="GO" id="GO:0034335">
    <property type="term" value="F:DNA negative supercoiling activity"/>
    <property type="evidence" value="ECO:0007669"/>
    <property type="project" value="UniProtKB-ARBA"/>
</dbReference>
<dbReference type="NCBIfam" id="TIGR01063">
    <property type="entry name" value="gyrA"/>
    <property type="match status" value="1"/>
</dbReference>
<evidence type="ECO:0000313" key="12">
    <source>
        <dbReference type="EMBL" id="OGZ58174.1"/>
    </source>
</evidence>
<evidence type="ECO:0000256" key="2">
    <source>
        <dbReference type="ARBA" id="ARBA00008263"/>
    </source>
</evidence>
<evidence type="ECO:0000256" key="7">
    <source>
        <dbReference type="ARBA" id="ARBA00023235"/>
    </source>
</evidence>
<dbReference type="CDD" id="cd00187">
    <property type="entry name" value="TOP4c"/>
    <property type="match status" value="1"/>
</dbReference>
<evidence type="ECO:0000256" key="9">
    <source>
        <dbReference type="HAMAP-Rule" id="MF_01897"/>
    </source>
</evidence>
<dbReference type="Pfam" id="PF00521">
    <property type="entry name" value="DNA_topoisoIV"/>
    <property type="match status" value="1"/>
</dbReference>
<dbReference type="Gene3D" id="2.120.10.90">
    <property type="entry name" value="DNA gyrase/topoisomerase IV, subunit A, C-terminal"/>
    <property type="match status" value="1"/>
</dbReference>
<evidence type="ECO:0000256" key="1">
    <source>
        <dbReference type="ARBA" id="ARBA00000185"/>
    </source>
</evidence>
<organism evidence="12 13">
    <name type="scientific">Candidatus Ryanbacteria bacterium RIFCSPLOWO2_12_FULL_47_9c</name>
    <dbReference type="NCBI Taxonomy" id="1802131"/>
    <lineage>
        <taxon>Bacteria</taxon>
        <taxon>Candidatus Ryaniibacteriota</taxon>
    </lineage>
</organism>
<dbReference type="GO" id="GO:0003677">
    <property type="term" value="F:DNA binding"/>
    <property type="evidence" value="ECO:0007669"/>
    <property type="project" value="UniProtKB-UniRule"/>
</dbReference>
<keyword evidence="4 9" id="KW-0067">ATP-binding</keyword>
<evidence type="ECO:0000259" key="11">
    <source>
        <dbReference type="PROSITE" id="PS52040"/>
    </source>
</evidence>
<dbReference type="GO" id="GO:0009330">
    <property type="term" value="C:DNA topoisomerase type II (double strand cut, ATP-hydrolyzing) complex"/>
    <property type="evidence" value="ECO:0007669"/>
    <property type="project" value="TreeGrafter"/>
</dbReference>
<dbReference type="InterPro" id="IPR002205">
    <property type="entry name" value="Topo_IIA_dom_A"/>
</dbReference>
<evidence type="ECO:0000256" key="10">
    <source>
        <dbReference type="PROSITE-ProRule" id="PRU01384"/>
    </source>
</evidence>
<dbReference type="GO" id="GO:0006261">
    <property type="term" value="P:DNA-templated DNA replication"/>
    <property type="evidence" value="ECO:0007669"/>
    <property type="project" value="UniProtKB-UniRule"/>
</dbReference>
<dbReference type="InterPro" id="IPR013758">
    <property type="entry name" value="Topo_IIA_A/C_ab"/>
</dbReference>
<evidence type="ECO:0000256" key="3">
    <source>
        <dbReference type="ARBA" id="ARBA00022741"/>
    </source>
</evidence>